<dbReference type="EMBL" id="CM000640">
    <property type="protein sequence ID" value="EED94401.1"/>
    <property type="molecule type" value="Genomic_DNA"/>
</dbReference>
<feature type="domain" description="RRM" evidence="4">
    <location>
        <begin position="5"/>
        <end position="106"/>
    </location>
</feature>
<reference evidence="5 6" key="1">
    <citation type="journal article" date="2004" name="Science">
        <title>The genome of the diatom Thalassiosira pseudonana: ecology, evolution, and metabolism.</title>
        <authorList>
            <person name="Armbrust E.V."/>
            <person name="Berges J.A."/>
            <person name="Bowler C."/>
            <person name="Green B.R."/>
            <person name="Martinez D."/>
            <person name="Putnam N.H."/>
            <person name="Zhou S."/>
            <person name="Allen A.E."/>
            <person name="Apt K.E."/>
            <person name="Bechner M."/>
            <person name="Brzezinski M.A."/>
            <person name="Chaal B.K."/>
            <person name="Chiovitti A."/>
            <person name="Davis A.K."/>
            <person name="Demarest M.S."/>
            <person name="Detter J.C."/>
            <person name="Glavina T."/>
            <person name="Goodstein D."/>
            <person name="Hadi M.Z."/>
            <person name="Hellsten U."/>
            <person name="Hildebrand M."/>
            <person name="Jenkins B.D."/>
            <person name="Jurka J."/>
            <person name="Kapitonov V.V."/>
            <person name="Kroger N."/>
            <person name="Lau W.W."/>
            <person name="Lane T.W."/>
            <person name="Larimer F.W."/>
            <person name="Lippmeier J.C."/>
            <person name="Lucas S."/>
            <person name="Medina M."/>
            <person name="Montsant A."/>
            <person name="Obornik M."/>
            <person name="Parker M.S."/>
            <person name="Palenik B."/>
            <person name="Pazour G.J."/>
            <person name="Richardson P.M."/>
            <person name="Rynearson T.A."/>
            <person name="Saito M.A."/>
            <person name="Schwartz D.C."/>
            <person name="Thamatrakoln K."/>
            <person name="Valentin K."/>
            <person name="Vardi A."/>
            <person name="Wilkerson F.P."/>
            <person name="Rokhsar D.S."/>
        </authorList>
    </citation>
    <scope>NUCLEOTIDE SEQUENCE [LARGE SCALE GENOMIC DNA]</scope>
    <source>
        <strain evidence="5 6">CCMP1335</strain>
    </source>
</reference>
<feature type="domain" description="RRM" evidence="4">
    <location>
        <begin position="118"/>
        <end position="198"/>
    </location>
</feature>
<evidence type="ECO:0000256" key="2">
    <source>
        <dbReference type="ARBA" id="ARBA00022884"/>
    </source>
</evidence>
<proteinExistence type="predicted"/>
<organism evidence="5 6">
    <name type="scientific">Thalassiosira pseudonana</name>
    <name type="common">Marine diatom</name>
    <name type="synonym">Cyclotella nana</name>
    <dbReference type="NCBI Taxonomy" id="35128"/>
    <lineage>
        <taxon>Eukaryota</taxon>
        <taxon>Sar</taxon>
        <taxon>Stramenopiles</taxon>
        <taxon>Ochrophyta</taxon>
        <taxon>Bacillariophyta</taxon>
        <taxon>Coscinodiscophyceae</taxon>
        <taxon>Thalassiosirophycidae</taxon>
        <taxon>Thalassiosirales</taxon>
        <taxon>Thalassiosiraceae</taxon>
        <taxon>Thalassiosira</taxon>
    </lineage>
</organism>
<evidence type="ECO:0000313" key="5">
    <source>
        <dbReference type="EMBL" id="EED94401.1"/>
    </source>
</evidence>
<evidence type="ECO:0000256" key="3">
    <source>
        <dbReference type="PROSITE-ProRule" id="PRU00176"/>
    </source>
</evidence>
<dbReference type="InterPro" id="IPR000504">
    <property type="entry name" value="RRM_dom"/>
</dbReference>
<evidence type="ECO:0000259" key="4">
    <source>
        <dbReference type="PROSITE" id="PS50102"/>
    </source>
</evidence>
<dbReference type="Gene3D" id="3.30.70.330">
    <property type="match status" value="2"/>
</dbReference>
<dbReference type="FunCoup" id="B8BYM7">
    <property type="interactions" value="16"/>
</dbReference>
<dbReference type="GeneID" id="7449539"/>
<dbReference type="RefSeq" id="XP_002288965.1">
    <property type="nucleotide sequence ID" value="XM_002288929.1"/>
</dbReference>
<dbReference type="SUPFAM" id="SSF54928">
    <property type="entry name" value="RNA-binding domain, RBD"/>
    <property type="match status" value="2"/>
</dbReference>
<feature type="non-terminal residue" evidence="5">
    <location>
        <position position="198"/>
    </location>
</feature>
<protein>
    <submittedName>
        <fullName evidence="5">Rna-binding protein</fullName>
    </submittedName>
</protein>
<dbReference type="InParanoid" id="B8BYM7"/>
<dbReference type="InterPro" id="IPR012677">
    <property type="entry name" value="Nucleotide-bd_a/b_plait_sf"/>
</dbReference>
<dbReference type="InterPro" id="IPR035979">
    <property type="entry name" value="RBD_domain_sf"/>
</dbReference>
<dbReference type="Pfam" id="PF00076">
    <property type="entry name" value="RRM_1"/>
    <property type="match status" value="2"/>
</dbReference>
<keyword evidence="1" id="KW-0677">Repeat</keyword>
<gene>
    <name evidence="5" type="ORF">THAPSDRAFT_261885</name>
</gene>
<feature type="non-terminal residue" evidence="5">
    <location>
        <position position="1"/>
    </location>
</feature>
<dbReference type="PANTHER" id="PTHR23236">
    <property type="entry name" value="EUKARYOTIC TRANSLATION INITIATION FACTOR 4B/4H"/>
    <property type="match status" value="1"/>
</dbReference>
<dbReference type="OMA" id="WNDEMIE"/>
<dbReference type="CDD" id="cd12394">
    <property type="entry name" value="RRM1_RBM34"/>
    <property type="match status" value="1"/>
</dbReference>
<dbReference type="PANTHER" id="PTHR23236:SF119">
    <property type="entry name" value="NUCLEAR RNA-BINDING PROTEIN SART-3"/>
    <property type="match status" value="1"/>
</dbReference>
<evidence type="ECO:0000313" key="6">
    <source>
        <dbReference type="Proteomes" id="UP000001449"/>
    </source>
</evidence>
<sequence length="198" mass="21985">EEEKRTIFVGNLPPDISRRALAGIFKPCGTVTSARLRSMALPPDQAGNQNLMRKVCANTGKLLSDNPKKSAQGYVVFKSVDSVEEALKLNNTTYETHTIRVDHATVSSWNDEMIEPSRSVFIGNLPYGAEEETLRDLFLKGVGADGDDDEDPVVSGVRIVRDKETQKCKGFAYVTFRDASFVALALNLHESKYMKREI</sequence>
<reference evidence="5 6" key="2">
    <citation type="journal article" date="2008" name="Nature">
        <title>The Phaeodactylum genome reveals the evolutionary history of diatom genomes.</title>
        <authorList>
            <person name="Bowler C."/>
            <person name="Allen A.E."/>
            <person name="Badger J.H."/>
            <person name="Grimwood J."/>
            <person name="Jabbari K."/>
            <person name="Kuo A."/>
            <person name="Maheswari U."/>
            <person name="Martens C."/>
            <person name="Maumus F."/>
            <person name="Otillar R.P."/>
            <person name="Rayko E."/>
            <person name="Salamov A."/>
            <person name="Vandepoele K."/>
            <person name="Beszteri B."/>
            <person name="Gruber A."/>
            <person name="Heijde M."/>
            <person name="Katinka M."/>
            <person name="Mock T."/>
            <person name="Valentin K."/>
            <person name="Verret F."/>
            <person name="Berges J.A."/>
            <person name="Brownlee C."/>
            <person name="Cadoret J.P."/>
            <person name="Chiovitti A."/>
            <person name="Choi C.J."/>
            <person name="Coesel S."/>
            <person name="De Martino A."/>
            <person name="Detter J.C."/>
            <person name="Durkin C."/>
            <person name="Falciatore A."/>
            <person name="Fournet J."/>
            <person name="Haruta M."/>
            <person name="Huysman M.J."/>
            <person name="Jenkins B.D."/>
            <person name="Jiroutova K."/>
            <person name="Jorgensen R.E."/>
            <person name="Joubert Y."/>
            <person name="Kaplan A."/>
            <person name="Kroger N."/>
            <person name="Kroth P.G."/>
            <person name="La Roche J."/>
            <person name="Lindquist E."/>
            <person name="Lommer M."/>
            <person name="Martin-Jezequel V."/>
            <person name="Lopez P.J."/>
            <person name="Lucas S."/>
            <person name="Mangogna M."/>
            <person name="McGinnis K."/>
            <person name="Medlin L.K."/>
            <person name="Montsant A."/>
            <person name="Oudot-Le Secq M.P."/>
            <person name="Napoli C."/>
            <person name="Obornik M."/>
            <person name="Parker M.S."/>
            <person name="Petit J.L."/>
            <person name="Porcel B.M."/>
            <person name="Poulsen N."/>
            <person name="Robison M."/>
            <person name="Rychlewski L."/>
            <person name="Rynearson T.A."/>
            <person name="Schmutz J."/>
            <person name="Shapiro H."/>
            <person name="Siaut M."/>
            <person name="Stanley M."/>
            <person name="Sussman M.R."/>
            <person name="Taylor A.R."/>
            <person name="Vardi A."/>
            <person name="von Dassow P."/>
            <person name="Vyverman W."/>
            <person name="Willis A."/>
            <person name="Wyrwicz L.S."/>
            <person name="Rokhsar D.S."/>
            <person name="Weissenbach J."/>
            <person name="Armbrust E.V."/>
            <person name="Green B.R."/>
            <person name="Van de Peer Y."/>
            <person name="Grigoriev I.V."/>
        </authorList>
    </citation>
    <scope>NUCLEOTIDE SEQUENCE [LARGE SCALE GENOMIC DNA]</scope>
    <source>
        <strain evidence="5 6">CCMP1335</strain>
    </source>
</reference>
<dbReference type="STRING" id="35128.B8BYM7"/>
<keyword evidence="2 3" id="KW-0694">RNA-binding</keyword>
<dbReference type="SMART" id="SM00360">
    <property type="entry name" value="RRM"/>
    <property type="match status" value="2"/>
</dbReference>
<dbReference type="KEGG" id="tps:THAPSDRAFT_261885"/>
<evidence type="ECO:0000256" key="1">
    <source>
        <dbReference type="ARBA" id="ARBA00022737"/>
    </source>
</evidence>
<name>B8BYM7_THAPS</name>
<dbReference type="PaxDb" id="35128-Thaps261885"/>
<dbReference type="eggNOG" id="KOG0118">
    <property type="taxonomic scope" value="Eukaryota"/>
</dbReference>
<keyword evidence="6" id="KW-1185">Reference proteome</keyword>
<accession>B8BYM7</accession>
<dbReference type="PROSITE" id="PS50102">
    <property type="entry name" value="RRM"/>
    <property type="match status" value="2"/>
</dbReference>
<dbReference type="Proteomes" id="UP000001449">
    <property type="component" value="Chromosome 3"/>
</dbReference>
<dbReference type="HOGENOM" id="CLU_1381325_0_0_1"/>
<dbReference type="GO" id="GO:0003723">
    <property type="term" value="F:RNA binding"/>
    <property type="evidence" value="ECO:0007669"/>
    <property type="project" value="UniProtKB-UniRule"/>
</dbReference>
<dbReference type="AlphaFoldDB" id="B8BYM7"/>